<dbReference type="InterPro" id="IPR029465">
    <property type="entry name" value="ATPgrasp_TupA"/>
</dbReference>
<protein>
    <submittedName>
        <fullName evidence="1">Uncharacterized protein</fullName>
    </submittedName>
</protein>
<dbReference type="EMBL" id="LAZR01012675">
    <property type="protein sequence ID" value="KKM25636.1"/>
    <property type="molecule type" value="Genomic_DNA"/>
</dbReference>
<organism evidence="1">
    <name type="scientific">marine sediment metagenome</name>
    <dbReference type="NCBI Taxonomy" id="412755"/>
    <lineage>
        <taxon>unclassified sequences</taxon>
        <taxon>metagenomes</taxon>
        <taxon>ecological metagenomes</taxon>
    </lineage>
</organism>
<name>A0A0F9IDE3_9ZZZZ</name>
<evidence type="ECO:0000313" key="1">
    <source>
        <dbReference type="EMBL" id="KKM25636.1"/>
    </source>
</evidence>
<reference evidence="1" key="1">
    <citation type="journal article" date="2015" name="Nature">
        <title>Complex archaea that bridge the gap between prokaryotes and eukaryotes.</title>
        <authorList>
            <person name="Spang A."/>
            <person name="Saw J.H."/>
            <person name="Jorgensen S.L."/>
            <person name="Zaremba-Niedzwiedzka K."/>
            <person name="Martijn J."/>
            <person name="Lind A.E."/>
            <person name="van Eijk R."/>
            <person name="Schleper C."/>
            <person name="Guy L."/>
            <person name="Ettema T.J."/>
        </authorList>
    </citation>
    <scope>NUCLEOTIDE SEQUENCE</scope>
</reference>
<accession>A0A0F9IDE3</accession>
<gene>
    <name evidence="1" type="ORF">LCGC14_1592990</name>
</gene>
<dbReference type="Pfam" id="PF14305">
    <property type="entry name" value="ATPgrasp_TupA"/>
    <property type="match status" value="1"/>
</dbReference>
<comment type="caution">
    <text evidence="1">The sequence shown here is derived from an EMBL/GenBank/DDBJ whole genome shotgun (WGS) entry which is preliminary data.</text>
</comment>
<proteinExistence type="predicted"/>
<dbReference type="AlphaFoldDB" id="A0A0F9IDE3"/>
<sequence length="311" mass="36565">MKINSYLYRILRKSRLLPQKSFVKLHYKYQTGKTLDLKDPKDFNEKIQWLKIYYKPAILTKLVDKYESRDYVLEKVGEKYLNPVYGVSDTADAFNFEVLPNSFVLKATHGYDMNIIVRDKEKFNEKRARELAGQWLSINHYYHAGREWAYKNVKPRLIAEKLLEEEGKDHINDYKFFCFDGKSKFLKVDLDRGGDHSKCYFDIEWNKLPFAKKGNKGTDGIVREPKNFKEMVKVATKLSEGFPFVRVDLYNLDGKIVFGEMTFYPSDGRTEFEPERYNRILGDYIKLPKIPEGQKAITCLSQHVNIESAQI</sequence>